<organism evidence="1 2">
    <name type="scientific">Avibacterium paragallinarum</name>
    <name type="common">Haemophilus gallinarum</name>
    <dbReference type="NCBI Taxonomy" id="728"/>
    <lineage>
        <taxon>Bacteria</taxon>
        <taxon>Pseudomonadati</taxon>
        <taxon>Pseudomonadota</taxon>
        <taxon>Gammaproteobacteria</taxon>
        <taxon>Pasteurellales</taxon>
        <taxon>Pasteurellaceae</taxon>
        <taxon>Avibacterium</taxon>
    </lineage>
</organism>
<evidence type="ECO:0000313" key="1">
    <source>
        <dbReference type="EMBL" id="STO72136.1"/>
    </source>
</evidence>
<sequence>MSIRCNAMINPLILKARFAERVVLPANQRFVLF</sequence>
<dbReference type="Proteomes" id="UP000254465">
    <property type="component" value="Unassembled WGS sequence"/>
</dbReference>
<dbReference type="AlphaFoldDB" id="A0A377IA31"/>
<reference evidence="1 2" key="1">
    <citation type="submission" date="2018-06" db="EMBL/GenBank/DDBJ databases">
        <authorList>
            <consortium name="Pathogen Informatics"/>
            <person name="Doyle S."/>
        </authorList>
    </citation>
    <scope>NUCLEOTIDE SEQUENCE [LARGE SCALE GENOMIC DNA]</scope>
    <source>
        <strain evidence="1 2">NCTC11296</strain>
    </source>
</reference>
<protein>
    <submittedName>
        <fullName evidence="1">Uncharacterized protein</fullName>
    </submittedName>
</protein>
<evidence type="ECO:0000313" key="2">
    <source>
        <dbReference type="Proteomes" id="UP000254465"/>
    </source>
</evidence>
<name>A0A377IA31_AVIPA</name>
<dbReference type="EMBL" id="UGHK01000002">
    <property type="protein sequence ID" value="STO72136.1"/>
    <property type="molecule type" value="Genomic_DNA"/>
</dbReference>
<accession>A0A377IA31</accession>
<proteinExistence type="predicted"/>
<gene>
    <name evidence="1" type="ORF">NCTC11296_02057</name>
</gene>